<gene>
    <name evidence="2" type="ORF">HS088_TW23G00351</name>
</gene>
<feature type="region of interest" description="Disordered" evidence="1">
    <location>
        <begin position="1"/>
        <end position="66"/>
    </location>
</feature>
<dbReference type="FunCoup" id="A0A7J7BVC3">
    <property type="interactions" value="87"/>
</dbReference>
<dbReference type="PANTHER" id="PTHR34666">
    <property type="entry name" value="EXPRESSED PROTEIN"/>
    <property type="match status" value="1"/>
</dbReference>
<dbReference type="AlphaFoldDB" id="A0A7J7BVC3"/>
<dbReference type="Proteomes" id="UP000593562">
    <property type="component" value="Unassembled WGS sequence"/>
</dbReference>
<organism evidence="2 3">
    <name type="scientific">Tripterygium wilfordii</name>
    <name type="common">Thunder God vine</name>
    <dbReference type="NCBI Taxonomy" id="458696"/>
    <lineage>
        <taxon>Eukaryota</taxon>
        <taxon>Viridiplantae</taxon>
        <taxon>Streptophyta</taxon>
        <taxon>Embryophyta</taxon>
        <taxon>Tracheophyta</taxon>
        <taxon>Spermatophyta</taxon>
        <taxon>Magnoliopsida</taxon>
        <taxon>eudicotyledons</taxon>
        <taxon>Gunneridae</taxon>
        <taxon>Pentapetalae</taxon>
        <taxon>rosids</taxon>
        <taxon>fabids</taxon>
        <taxon>Celastrales</taxon>
        <taxon>Celastraceae</taxon>
        <taxon>Tripterygium</taxon>
    </lineage>
</organism>
<evidence type="ECO:0000313" key="2">
    <source>
        <dbReference type="EMBL" id="KAF5725625.1"/>
    </source>
</evidence>
<dbReference type="EMBL" id="JAAARO010000023">
    <property type="protein sequence ID" value="KAF5725625.1"/>
    <property type="molecule type" value="Genomic_DNA"/>
</dbReference>
<dbReference type="PANTHER" id="PTHR34666:SF1">
    <property type="entry name" value="OS02G0554800 PROTEIN"/>
    <property type="match status" value="1"/>
</dbReference>
<feature type="compositionally biased region" description="Low complexity" evidence="1">
    <location>
        <begin position="35"/>
        <end position="45"/>
    </location>
</feature>
<sequence length="147" mass="16850">MATSTSTSTSTTTSEDFTFPTFTADVDSPPLWRLSPAASPSRPASNEQSMENKIGRSHNGEEDEEEKMDMLWEDFNEELLSNRRQSDERLLDPAEMVEMGCFQALKMSQRDSALFSRRPGLVEIIKVLKKLFLLHNNYSHQHRRPAR</sequence>
<proteinExistence type="predicted"/>
<reference evidence="2 3" key="1">
    <citation type="journal article" date="2020" name="Nat. Commun.">
        <title>Genome of Tripterygium wilfordii and identification of cytochrome P450 involved in triptolide biosynthesis.</title>
        <authorList>
            <person name="Tu L."/>
            <person name="Su P."/>
            <person name="Zhang Z."/>
            <person name="Gao L."/>
            <person name="Wang J."/>
            <person name="Hu T."/>
            <person name="Zhou J."/>
            <person name="Zhang Y."/>
            <person name="Zhao Y."/>
            <person name="Liu Y."/>
            <person name="Song Y."/>
            <person name="Tong Y."/>
            <person name="Lu Y."/>
            <person name="Yang J."/>
            <person name="Xu C."/>
            <person name="Jia M."/>
            <person name="Peters R.J."/>
            <person name="Huang L."/>
            <person name="Gao W."/>
        </authorList>
    </citation>
    <scope>NUCLEOTIDE SEQUENCE [LARGE SCALE GENOMIC DNA]</scope>
    <source>
        <strain evidence="3">cv. XIE 37</strain>
        <tissue evidence="2">Leaf</tissue>
    </source>
</reference>
<feature type="compositionally biased region" description="Low complexity" evidence="1">
    <location>
        <begin position="1"/>
        <end position="23"/>
    </location>
</feature>
<keyword evidence="3" id="KW-1185">Reference proteome</keyword>
<name>A0A7J7BVC3_TRIWF</name>
<protein>
    <submittedName>
        <fullName evidence="2">Uncharacterized protein</fullName>
    </submittedName>
</protein>
<evidence type="ECO:0000313" key="3">
    <source>
        <dbReference type="Proteomes" id="UP000593562"/>
    </source>
</evidence>
<dbReference type="OrthoDB" id="1917400at2759"/>
<accession>A0A7J7BVC3</accession>
<evidence type="ECO:0000256" key="1">
    <source>
        <dbReference type="SAM" id="MobiDB-lite"/>
    </source>
</evidence>
<dbReference type="InParanoid" id="A0A7J7BVC3"/>
<comment type="caution">
    <text evidence="2">The sequence shown here is derived from an EMBL/GenBank/DDBJ whole genome shotgun (WGS) entry which is preliminary data.</text>
</comment>